<feature type="region of interest" description="Disordered" evidence="1">
    <location>
        <begin position="52"/>
        <end position="75"/>
    </location>
</feature>
<name>A0A4U8UR22_STECR</name>
<reference evidence="2 3" key="1">
    <citation type="journal article" date="2015" name="Genome Biol.">
        <title>Comparative genomics of Steinernema reveals deeply conserved gene regulatory networks.</title>
        <authorList>
            <person name="Dillman A.R."/>
            <person name="Macchietto M."/>
            <person name="Porter C.F."/>
            <person name="Rogers A."/>
            <person name="Williams B."/>
            <person name="Antoshechkin I."/>
            <person name="Lee M.M."/>
            <person name="Goodwin Z."/>
            <person name="Lu X."/>
            <person name="Lewis E.E."/>
            <person name="Goodrich-Blair H."/>
            <person name="Stock S.P."/>
            <person name="Adams B.J."/>
            <person name="Sternberg P.W."/>
            <person name="Mortazavi A."/>
        </authorList>
    </citation>
    <scope>NUCLEOTIDE SEQUENCE [LARGE SCALE GENOMIC DNA]</scope>
    <source>
        <strain evidence="2 3">ALL</strain>
    </source>
</reference>
<reference evidence="2 3" key="2">
    <citation type="journal article" date="2019" name="G3 (Bethesda)">
        <title>Hybrid Assembly of the Genome of the Entomopathogenic Nematode Steinernema carpocapsae Identifies the X-Chromosome.</title>
        <authorList>
            <person name="Serra L."/>
            <person name="Macchietto M."/>
            <person name="Macias-Munoz A."/>
            <person name="McGill C.J."/>
            <person name="Rodriguez I.M."/>
            <person name="Rodriguez B."/>
            <person name="Murad R."/>
            <person name="Mortazavi A."/>
        </authorList>
    </citation>
    <scope>NUCLEOTIDE SEQUENCE [LARGE SCALE GENOMIC DNA]</scope>
    <source>
        <strain evidence="2 3">ALL</strain>
    </source>
</reference>
<feature type="compositionally biased region" description="Low complexity" evidence="1">
    <location>
        <begin position="65"/>
        <end position="75"/>
    </location>
</feature>
<dbReference type="EMBL" id="AZBU02000001">
    <property type="protein sequence ID" value="TMS34108.1"/>
    <property type="molecule type" value="Genomic_DNA"/>
</dbReference>
<evidence type="ECO:0000313" key="2">
    <source>
        <dbReference type="EMBL" id="TMS34108.1"/>
    </source>
</evidence>
<dbReference type="AlphaFoldDB" id="A0A4U8UR22"/>
<gene>
    <name evidence="2" type="ORF">L596_001758</name>
</gene>
<keyword evidence="3" id="KW-1185">Reference proteome</keyword>
<accession>A0A4U8UR22</accession>
<evidence type="ECO:0000256" key="1">
    <source>
        <dbReference type="SAM" id="MobiDB-lite"/>
    </source>
</evidence>
<dbReference type="Proteomes" id="UP000298663">
    <property type="component" value="Unassembled WGS sequence"/>
</dbReference>
<sequence length="104" mass="12266">MYVCKLRKRPVLEGKCRVRESPCDLWSFYDRGSTIAFHQKYIPRPLMPIEQQKNEEQNMIRKQRSSTAASQSYSSSARFLCLVVIIAETRSASVKVRNRKRRRN</sequence>
<protein>
    <submittedName>
        <fullName evidence="2">Uncharacterized protein</fullName>
    </submittedName>
</protein>
<comment type="caution">
    <text evidence="2">The sequence shown here is derived from an EMBL/GenBank/DDBJ whole genome shotgun (WGS) entry which is preliminary data.</text>
</comment>
<organism evidence="2 3">
    <name type="scientific">Steinernema carpocapsae</name>
    <name type="common">Entomopathogenic nematode</name>
    <dbReference type="NCBI Taxonomy" id="34508"/>
    <lineage>
        <taxon>Eukaryota</taxon>
        <taxon>Metazoa</taxon>
        <taxon>Ecdysozoa</taxon>
        <taxon>Nematoda</taxon>
        <taxon>Chromadorea</taxon>
        <taxon>Rhabditida</taxon>
        <taxon>Tylenchina</taxon>
        <taxon>Panagrolaimomorpha</taxon>
        <taxon>Strongyloidoidea</taxon>
        <taxon>Steinernematidae</taxon>
        <taxon>Steinernema</taxon>
    </lineage>
</organism>
<evidence type="ECO:0000313" key="3">
    <source>
        <dbReference type="Proteomes" id="UP000298663"/>
    </source>
</evidence>
<dbReference type="OrthoDB" id="5856113at2759"/>
<proteinExistence type="predicted"/>